<evidence type="ECO:0000256" key="1">
    <source>
        <dbReference type="PROSITE-ProRule" id="PRU00047"/>
    </source>
</evidence>
<dbReference type="SUPFAM" id="SSF57756">
    <property type="entry name" value="Retrovirus zinc finger-like domains"/>
    <property type="match status" value="1"/>
</dbReference>
<keyword evidence="1" id="KW-0479">Metal-binding</keyword>
<gene>
    <name evidence="3" type="ORF">Slati_1682000</name>
</gene>
<proteinExistence type="predicted"/>
<dbReference type="InterPro" id="IPR001878">
    <property type="entry name" value="Znf_CCHC"/>
</dbReference>
<sequence length="142" mass="15990">MVNFNMNGFEKSIPELVNMLVQFKGTIKRSEPTVMLGEASTFKKGKKVRCWKKKKSNAKGPTPASKPVVKALPVGKGKRKEVPKASKAEDACHYCHEKGHWERNCPKFLASVQADKAYSVMHFDLGKHRLTPSDFEPCRDVE</sequence>
<organism evidence="3">
    <name type="scientific">Sesamum latifolium</name>
    <dbReference type="NCBI Taxonomy" id="2727402"/>
    <lineage>
        <taxon>Eukaryota</taxon>
        <taxon>Viridiplantae</taxon>
        <taxon>Streptophyta</taxon>
        <taxon>Embryophyta</taxon>
        <taxon>Tracheophyta</taxon>
        <taxon>Spermatophyta</taxon>
        <taxon>Magnoliopsida</taxon>
        <taxon>eudicotyledons</taxon>
        <taxon>Gunneridae</taxon>
        <taxon>Pentapetalae</taxon>
        <taxon>asterids</taxon>
        <taxon>lamiids</taxon>
        <taxon>Lamiales</taxon>
        <taxon>Pedaliaceae</taxon>
        <taxon>Sesamum</taxon>
    </lineage>
</organism>
<dbReference type="AlphaFoldDB" id="A0AAW2X0B9"/>
<reference evidence="3" key="2">
    <citation type="journal article" date="2024" name="Plant">
        <title>Genomic evolution and insights into agronomic trait innovations of Sesamum species.</title>
        <authorList>
            <person name="Miao H."/>
            <person name="Wang L."/>
            <person name="Qu L."/>
            <person name="Liu H."/>
            <person name="Sun Y."/>
            <person name="Le M."/>
            <person name="Wang Q."/>
            <person name="Wei S."/>
            <person name="Zheng Y."/>
            <person name="Lin W."/>
            <person name="Duan Y."/>
            <person name="Cao H."/>
            <person name="Xiong S."/>
            <person name="Wang X."/>
            <person name="Wei L."/>
            <person name="Li C."/>
            <person name="Ma Q."/>
            <person name="Ju M."/>
            <person name="Zhao R."/>
            <person name="Li G."/>
            <person name="Mu C."/>
            <person name="Tian Q."/>
            <person name="Mei H."/>
            <person name="Zhang T."/>
            <person name="Gao T."/>
            <person name="Zhang H."/>
        </authorList>
    </citation>
    <scope>NUCLEOTIDE SEQUENCE</scope>
    <source>
        <strain evidence="3">KEN1</strain>
    </source>
</reference>
<accession>A0AAW2X0B9</accession>
<protein>
    <recommendedName>
        <fullName evidence="2">CCHC-type domain-containing protein</fullName>
    </recommendedName>
</protein>
<dbReference type="EMBL" id="JACGWN010000006">
    <property type="protein sequence ID" value="KAL0445541.1"/>
    <property type="molecule type" value="Genomic_DNA"/>
</dbReference>
<name>A0AAW2X0B9_9LAMI</name>
<dbReference type="InterPro" id="IPR036875">
    <property type="entry name" value="Znf_CCHC_sf"/>
</dbReference>
<feature type="domain" description="CCHC-type" evidence="2">
    <location>
        <begin position="92"/>
        <end position="107"/>
    </location>
</feature>
<dbReference type="PROSITE" id="PS50158">
    <property type="entry name" value="ZF_CCHC"/>
    <property type="match status" value="1"/>
</dbReference>
<keyword evidence="1" id="KW-0863">Zinc-finger</keyword>
<comment type="caution">
    <text evidence="3">The sequence shown here is derived from an EMBL/GenBank/DDBJ whole genome shotgun (WGS) entry which is preliminary data.</text>
</comment>
<keyword evidence="1" id="KW-0862">Zinc</keyword>
<dbReference type="GO" id="GO:0003676">
    <property type="term" value="F:nucleic acid binding"/>
    <property type="evidence" value="ECO:0007669"/>
    <property type="project" value="InterPro"/>
</dbReference>
<dbReference type="GO" id="GO:0008270">
    <property type="term" value="F:zinc ion binding"/>
    <property type="evidence" value="ECO:0007669"/>
    <property type="project" value="UniProtKB-KW"/>
</dbReference>
<evidence type="ECO:0000313" key="3">
    <source>
        <dbReference type="EMBL" id="KAL0445541.1"/>
    </source>
</evidence>
<dbReference type="Gene3D" id="4.10.60.10">
    <property type="entry name" value="Zinc finger, CCHC-type"/>
    <property type="match status" value="1"/>
</dbReference>
<reference evidence="3" key="1">
    <citation type="submission" date="2020-06" db="EMBL/GenBank/DDBJ databases">
        <authorList>
            <person name="Li T."/>
            <person name="Hu X."/>
            <person name="Zhang T."/>
            <person name="Song X."/>
            <person name="Zhang H."/>
            <person name="Dai N."/>
            <person name="Sheng W."/>
            <person name="Hou X."/>
            <person name="Wei L."/>
        </authorList>
    </citation>
    <scope>NUCLEOTIDE SEQUENCE</scope>
    <source>
        <strain evidence="3">KEN1</strain>
        <tissue evidence="3">Leaf</tissue>
    </source>
</reference>
<evidence type="ECO:0000259" key="2">
    <source>
        <dbReference type="PROSITE" id="PS50158"/>
    </source>
</evidence>